<feature type="compositionally biased region" description="Polar residues" evidence="1">
    <location>
        <begin position="592"/>
        <end position="605"/>
    </location>
</feature>
<feature type="region of interest" description="Disordered" evidence="1">
    <location>
        <begin position="267"/>
        <end position="297"/>
    </location>
</feature>
<dbReference type="STRING" id="72664.V4M2F2"/>
<organism evidence="2 3">
    <name type="scientific">Eutrema salsugineum</name>
    <name type="common">Saltwater cress</name>
    <name type="synonym">Sisymbrium salsugineum</name>
    <dbReference type="NCBI Taxonomy" id="72664"/>
    <lineage>
        <taxon>Eukaryota</taxon>
        <taxon>Viridiplantae</taxon>
        <taxon>Streptophyta</taxon>
        <taxon>Embryophyta</taxon>
        <taxon>Tracheophyta</taxon>
        <taxon>Spermatophyta</taxon>
        <taxon>Magnoliopsida</taxon>
        <taxon>eudicotyledons</taxon>
        <taxon>Gunneridae</taxon>
        <taxon>Pentapetalae</taxon>
        <taxon>rosids</taxon>
        <taxon>malvids</taxon>
        <taxon>Brassicales</taxon>
        <taxon>Brassicaceae</taxon>
        <taxon>Eutremeae</taxon>
        <taxon>Eutrema</taxon>
    </lineage>
</organism>
<reference evidence="2 3" key="1">
    <citation type="journal article" date="2013" name="Front. Plant Sci.">
        <title>The Reference Genome of the Halophytic Plant Eutrema salsugineum.</title>
        <authorList>
            <person name="Yang R."/>
            <person name="Jarvis D.E."/>
            <person name="Chen H."/>
            <person name="Beilstein M.A."/>
            <person name="Grimwood J."/>
            <person name="Jenkins J."/>
            <person name="Shu S."/>
            <person name="Prochnik S."/>
            <person name="Xin M."/>
            <person name="Ma C."/>
            <person name="Schmutz J."/>
            <person name="Wing R.A."/>
            <person name="Mitchell-Olds T."/>
            <person name="Schumaker K.S."/>
            <person name="Wang X."/>
        </authorList>
    </citation>
    <scope>NUCLEOTIDE SEQUENCE [LARGE SCALE GENOMIC DNA]</scope>
</reference>
<dbReference type="GO" id="GO:0005635">
    <property type="term" value="C:nuclear envelope"/>
    <property type="evidence" value="ECO:0007669"/>
    <property type="project" value="TreeGrafter"/>
</dbReference>
<feature type="region of interest" description="Disordered" evidence="1">
    <location>
        <begin position="192"/>
        <end position="214"/>
    </location>
</feature>
<feature type="compositionally biased region" description="Polar residues" evidence="1">
    <location>
        <begin position="612"/>
        <end position="622"/>
    </location>
</feature>
<feature type="compositionally biased region" description="Low complexity" evidence="1">
    <location>
        <begin position="814"/>
        <end position="827"/>
    </location>
</feature>
<evidence type="ECO:0000256" key="1">
    <source>
        <dbReference type="SAM" id="MobiDB-lite"/>
    </source>
</evidence>
<feature type="compositionally biased region" description="Basic and acidic residues" evidence="1">
    <location>
        <begin position="485"/>
        <end position="494"/>
    </location>
</feature>
<feature type="compositionally biased region" description="Low complexity" evidence="1">
    <location>
        <begin position="372"/>
        <end position="389"/>
    </location>
</feature>
<dbReference type="GO" id="GO:0071763">
    <property type="term" value="P:nuclear membrane organization"/>
    <property type="evidence" value="ECO:0007669"/>
    <property type="project" value="TreeGrafter"/>
</dbReference>
<feature type="compositionally biased region" description="Gly residues" evidence="1">
    <location>
        <begin position="1317"/>
        <end position="1331"/>
    </location>
</feature>
<feature type="compositionally biased region" description="Polar residues" evidence="1">
    <location>
        <begin position="635"/>
        <end position="657"/>
    </location>
</feature>
<feature type="compositionally biased region" description="Low complexity" evidence="1">
    <location>
        <begin position="732"/>
        <end position="745"/>
    </location>
</feature>
<evidence type="ECO:0000313" key="3">
    <source>
        <dbReference type="Proteomes" id="UP000030689"/>
    </source>
</evidence>
<feature type="compositionally biased region" description="Polar residues" evidence="1">
    <location>
        <begin position="838"/>
        <end position="850"/>
    </location>
</feature>
<dbReference type="GO" id="GO:0016973">
    <property type="term" value="P:poly(A)+ mRNA export from nucleus"/>
    <property type="evidence" value="ECO:0007669"/>
    <property type="project" value="TreeGrafter"/>
</dbReference>
<feature type="compositionally biased region" description="Polar residues" evidence="1">
    <location>
        <begin position="473"/>
        <end position="484"/>
    </location>
</feature>
<keyword evidence="3" id="KW-1185">Reference proteome</keyword>
<feature type="compositionally biased region" description="Basic residues" evidence="1">
    <location>
        <begin position="1335"/>
        <end position="1347"/>
    </location>
</feature>
<sequence length="1347" mass="139388">MASAARGDSSNPYGGGLGTGGKFRKPTARRSQKTPYDRPPTSVKNSGLGGGEDRGGGWLSKLVDPAQRLITYSAHRLFASVFRKRLVSGETPLQSPEQQQQQQLPQRDVIQETNVRHSADTSALSMRNDSIRMEDANASVNPNKDGFTDLEKILKEKTFTRSEVDRLTTLLRSKAADPSAVNGDQRNEVGIVRHTPSRERDRAHPDNASMNPLVSTPLRSSRALDECIASPAQLAKAYMGSRPSEVTPSMLGLRGQAVREDSVFLNRTPFPSRSPTMSLVPMPSGQRPLENGFVTPRSRGRSAVYSMARTPYSRPQSTVKIGSLFQASPSTWEESLSSGSRQGFQSGLKRRSSVLDNDIGSVGPVRRIRQKSNLSSRSLALPASESPLSVRASGGQNITHTSKDSAEDIAGSRFNLVPSQSRERALKILQEMDKMASTKKKSPSKLSPSMLRGPALKSLQNVEEPKFLHNLSEKQANSPGSSYQKQEKSREGGSRDFLAPIEKTGGAADATSIAGCSKDQETRVKGSYIPLTSSLEEHPPKKRAFRMTADEDFLELDDDHGAASTPFEVAEKQNASKVEKSFGISIPKGENLRTSSEAMPSTSYIPNGDAPQETSNGSLETGRSQFSALPIEAVQKSNMPSEPTSKVIQGTEKSSISPPKLTSEEKVISREEPKKAAAVFPNTFSSPAATDLLNQNIGASADMKLEKPSSSAFRVSEAFSKPTESRKTVDNSASGAESTTAAESTPNGSIFSVGANAISHPQINGSLGSSPSFLPSISNVPSNMSVRELSSPSSSMFGKLPANTINDSNSGSNSQSTPAPPLSSTSPFKFGEPEAPISASTVSASSGQISKETEEKKPTFGKINSFNGMTSADTSTENAFAPKSSEIKSTPGFVFGSTSPAVADAGKNIFGGTSSAVGGSTLNPSTAASSAPGSSGNLIFGVTSSATPGTETSKFSGSSAATTGSNTFGTSSPALTSSGSSMFGGVAASSASSVFGFNAVSSASAASSQSQASNLFGSANAQTNNTGSGTATSTQSVPFKFASSASAPSFGMSGNNTSSNSSPFGLSKSEPAVFGSGSTPQLSSTNSSASSSGTTSSSLFGTNWQAPNSAPVFGSSFTTSSSPTFSFGGSSAATGSNASAPMFGAAAGSSASAPIFGAATGSSASAPIFGATTSMASSSSIFGFSSAAPTIPQQPVFGNSAPPATPSQSLFGNSTPGFAFGASATPSSANGFNSNQQMSMEDSMAEDTDQANKASMVQQPMFGQPSVSMPQPGFAFGGAPTTPPPSIANPFQFGGQPIASTPQNASPFQASHSLEFQGGGSFSLGSTGGGDKTGRRIFKAKKTNRKK</sequence>
<accession>V4M2F2</accession>
<feature type="compositionally biased region" description="Basic and acidic residues" evidence="1">
    <location>
        <begin position="662"/>
        <end position="673"/>
    </location>
</feature>
<feature type="region of interest" description="Disordered" evidence="1">
    <location>
        <begin position="588"/>
        <end position="622"/>
    </location>
</feature>
<dbReference type="KEGG" id="eus:EUTSA_v10019905mg"/>
<feature type="region of interest" description="Disordered" evidence="1">
    <location>
        <begin position="1262"/>
        <end position="1347"/>
    </location>
</feature>
<dbReference type="OrthoDB" id="653468at2759"/>
<feature type="compositionally biased region" description="Polar residues" evidence="1">
    <location>
        <begin position="785"/>
        <end position="796"/>
    </location>
</feature>
<feature type="region of interest" description="Disordered" evidence="1">
    <location>
        <begin position="369"/>
        <end position="417"/>
    </location>
</feature>
<dbReference type="Proteomes" id="UP000030689">
    <property type="component" value="Unassembled WGS sequence"/>
</dbReference>
<feature type="compositionally biased region" description="Low complexity" evidence="1">
    <location>
        <begin position="1076"/>
        <end position="1098"/>
    </location>
</feature>
<dbReference type="eggNOG" id="KOG0845">
    <property type="taxonomic scope" value="Eukaryota"/>
</dbReference>
<protein>
    <recommendedName>
        <fullName evidence="4">Nuclear pore complex protein NUP1</fullName>
    </recommendedName>
</protein>
<feature type="compositionally biased region" description="Polar residues" evidence="1">
    <location>
        <begin position="1298"/>
        <end position="1314"/>
    </location>
</feature>
<dbReference type="PANTHER" id="PTHR33416">
    <property type="entry name" value="NUCLEAR PORE COMPLEX PROTEIN NUP1"/>
    <property type="match status" value="1"/>
</dbReference>
<feature type="region of interest" description="Disordered" evidence="1">
    <location>
        <begin position="635"/>
        <end position="673"/>
    </location>
</feature>
<feature type="region of interest" description="Disordered" evidence="1">
    <location>
        <begin position="1075"/>
        <end position="1098"/>
    </location>
</feature>
<name>V4M2F2_EUTSA</name>
<proteinExistence type="predicted"/>
<feature type="compositionally biased region" description="Polar residues" evidence="1">
    <location>
        <begin position="803"/>
        <end position="813"/>
    </location>
</feature>
<dbReference type="PANTHER" id="PTHR33416:SF20">
    <property type="entry name" value="NUCLEAR PORE COMPLEX PROTEIN NUP1"/>
    <property type="match status" value="1"/>
</dbReference>
<gene>
    <name evidence="2" type="ORF">EUTSA_v10019905mg</name>
</gene>
<dbReference type="Gramene" id="ESQ48977">
    <property type="protein sequence ID" value="ESQ48977"/>
    <property type="gene ID" value="EUTSA_v10019905mg"/>
</dbReference>
<evidence type="ECO:0008006" key="4">
    <source>
        <dbReference type="Google" id="ProtNLM"/>
    </source>
</evidence>
<feature type="region of interest" description="Disordered" evidence="1">
    <location>
        <begin position="708"/>
        <end position="748"/>
    </location>
</feature>
<dbReference type="OMA" id="ESCPNDH"/>
<feature type="region of interest" description="Disordered" evidence="1">
    <location>
        <begin position="785"/>
        <end position="869"/>
    </location>
</feature>
<evidence type="ECO:0000313" key="2">
    <source>
        <dbReference type="EMBL" id="ESQ48977.1"/>
    </source>
</evidence>
<feature type="compositionally biased region" description="Basic and acidic residues" evidence="1">
    <location>
        <begin position="196"/>
        <end position="205"/>
    </location>
</feature>
<dbReference type="EMBL" id="KI517408">
    <property type="protein sequence ID" value="ESQ48977.1"/>
    <property type="molecule type" value="Genomic_DNA"/>
</dbReference>
<feature type="compositionally biased region" description="Basic residues" evidence="1">
    <location>
        <begin position="22"/>
        <end position="32"/>
    </location>
</feature>
<feature type="region of interest" description="Disordered" evidence="1">
    <location>
        <begin position="471"/>
        <end position="499"/>
    </location>
</feature>
<feature type="region of interest" description="Disordered" evidence="1">
    <location>
        <begin position="1"/>
        <end position="56"/>
    </location>
</feature>